<dbReference type="InterPro" id="IPR015943">
    <property type="entry name" value="WD40/YVTN_repeat-like_dom_sf"/>
</dbReference>
<dbReference type="PROSITE" id="PS50082">
    <property type="entry name" value="WD_REPEATS_2"/>
    <property type="match status" value="3"/>
</dbReference>
<feature type="repeat" description="WD" evidence="3">
    <location>
        <begin position="44"/>
        <end position="66"/>
    </location>
</feature>
<dbReference type="SMART" id="SM00320">
    <property type="entry name" value="WD40"/>
    <property type="match status" value="3"/>
</dbReference>
<reference evidence="4" key="2">
    <citation type="submission" date="2025-08" db="UniProtKB">
        <authorList>
            <consortium name="Ensembl"/>
        </authorList>
    </citation>
    <scope>IDENTIFICATION</scope>
</reference>
<protein>
    <submittedName>
        <fullName evidence="4">Uncharacterized protein</fullName>
    </submittedName>
</protein>
<dbReference type="Gene3D" id="2.130.10.10">
    <property type="entry name" value="YVTN repeat-like/Quinoprotein amine dehydrogenase"/>
    <property type="match status" value="2"/>
</dbReference>
<evidence type="ECO:0000256" key="1">
    <source>
        <dbReference type="ARBA" id="ARBA00022574"/>
    </source>
</evidence>
<evidence type="ECO:0000313" key="4">
    <source>
        <dbReference type="Ensembl" id="ENSHHUP00000007209.1"/>
    </source>
</evidence>
<dbReference type="PANTHER" id="PTHR22847:SF744">
    <property type="entry name" value="DYNEIN ASSEMBLY FACTOR WITH WD REPEATS 1"/>
    <property type="match status" value="1"/>
</dbReference>
<evidence type="ECO:0000256" key="2">
    <source>
        <dbReference type="ARBA" id="ARBA00022737"/>
    </source>
</evidence>
<sequence length="244" mass="26621">HVLPLSNVGFNKSGLTMTCKIWDTASGEELHTLEGHRYVVYAIIATGSFDKTCRLWNAETGKCFHTFRGHTVKILWDVQTGGEVGHSAEIISLSFNTVGDQLVTGSFDHTVSLWDVPSGRRFHTLIGHRGEISSVQFDWDCSLLFTSSMDKSCRVWEAANEVLDVCFDYTGQLKATASADGTTTEIQPKWSSLASTQLAVFGGGGMLPMTPRTPSPPSNMEVETLCFGGVFLLRGQDNFTASKG</sequence>
<dbReference type="AlphaFoldDB" id="A0A4W5K5E1"/>
<feature type="repeat" description="WD" evidence="3">
    <location>
        <begin position="83"/>
        <end position="124"/>
    </location>
</feature>
<dbReference type="InterPro" id="IPR001680">
    <property type="entry name" value="WD40_rpt"/>
</dbReference>
<keyword evidence="1 3" id="KW-0853">WD repeat</keyword>
<proteinExistence type="predicted"/>
<dbReference type="PANTHER" id="PTHR22847">
    <property type="entry name" value="WD40 REPEAT PROTEIN"/>
    <property type="match status" value="1"/>
</dbReference>
<dbReference type="InterPro" id="IPR019775">
    <property type="entry name" value="WD40_repeat_CS"/>
</dbReference>
<dbReference type="PRINTS" id="PR00320">
    <property type="entry name" value="GPROTEINBRPT"/>
</dbReference>
<dbReference type="InterPro" id="IPR020472">
    <property type="entry name" value="WD40_PAC1"/>
</dbReference>
<keyword evidence="2" id="KW-0677">Repeat</keyword>
<accession>A0A4W5K5E1</accession>
<dbReference type="Ensembl" id="ENSHHUT00000007427.1">
    <property type="protein sequence ID" value="ENSHHUP00000007209.1"/>
    <property type="gene ID" value="ENSHHUG00000004440.1"/>
</dbReference>
<dbReference type="Proteomes" id="UP000314982">
    <property type="component" value="Unassembled WGS sequence"/>
</dbReference>
<reference evidence="5" key="1">
    <citation type="submission" date="2018-06" db="EMBL/GenBank/DDBJ databases">
        <title>Genome assembly of Danube salmon.</title>
        <authorList>
            <person name="Macqueen D.J."/>
            <person name="Gundappa M.K."/>
        </authorList>
    </citation>
    <scope>NUCLEOTIDE SEQUENCE [LARGE SCALE GENOMIC DNA]</scope>
</reference>
<keyword evidence="5" id="KW-1185">Reference proteome</keyword>
<organism evidence="4 5">
    <name type="scientific">Hucho hucho</name>
    <name type="common">huchen</name>
    <dbReference type="NCBI Taxonomy" id="62062"/>
    <lineage>
        <taxon>Eukaryota</taxon>
        <taxon>Metazoa</taxon>
        <taxon>Chordata</taxon>
        <taxon>Craniata</taxon>
        <taxon>Vertebrata</taxon>
        <taxon>Euteleostomi</taxon>
        <taxon>Actinopterygii</taxon>
        <taxon>Neopterygii</taxon>
        <taxon>Teleostei</taxon>
        <taxon>Protacanthopterygii</taxon>
        <taxon>Salmoniformes</taxon>
        <taxon>Salmonidae</taxon>
        <taxon>Salmoninae</taxon>
        <taxon>Hucho</taxon>
    </lineage>
</organism>
<dbReference type="PROSITE" id="PS50294">
    <property type="entry name" value="WD_REPEATS_REGION"/>
    <property type="match status" value="2"/>
</dbReference>
<evidence type="ECO:0000256" key="3">
    <source>
        <dbReference type="PROSITE-ProRule" id="PRU00221"/>
    </source>
</evidence>
<name>A0A4W5K5E1_9TELE</name>
<dbReference type="Pfam" id="PF00400">
    <property type="entry name" value="WD40"/>
    <property type="match status" value="3"/>
</dbReference>
<feature type="repeat" description="WD" evidence="3">
    <location>
        <begin position="125"/>
        <end position="157"/>
    </location>
</feature>
<dbReference type="PROSITE" id="PS00678">
    <property type="entry name" value="WD_REPEATS_1"/>
    <property type="match status" value="1"/>
</dbReference>
<evidence type="ECO:0000313" key="5">
    <source>
        <dbReference type="Proteomes" id="UP000314982"/>
    </source>
</evidence>
<reference evidence="4" key="3">
    <citation type="submission" date="2025-09" db="UniProtKB">
        <authorList>
            <consortium name="Ensembl"/>
        </authorList>
    </citation>
    <scope>IDENTIFICATION</scope>
</reference>
<dbReference type="STRING" id="62062.ENSHHUP00000007209"/>
<dbReference type="InterPro" id="IPR036322">
    <property type="entry name" value="WD40_repeat_dom_sf"/>
</dbReference>
<dbReference type="SUPFAM" id="SSF50978">
    <property type="entry name" value="WD40 repeat-like"/>
    <property type="match status" value="1"/>
</dbReference>